<protein>
    <recommendedName>
        <fullName evidence="4">Peptidase MA-like domain-containing protein</fullName>
    </recommendedName>
</protein>
<dbReference type="EMBL" id="DSOK01000176">
    <property type="protein sequence ID" value="HEN15022.1"/>
    <property type="molecule type" value="Genomic_DNA"/>
</dbReference>
<feature type="region of interest" description="Disordered" evidence="1">
    <location>
        <begin position="282"/>
        <end position="347"/>
    </location>
</feature>
<proteinExistence type="predicted"/>
<evidence type="ECO:0008006" key="4">
    <source>
        <dbReference type="Google" id="ProtNLM"/>
    </source>
</evidence>
<feature type="chain" id="PRO_5028152245" description="Peptidase MA-like domain-containing protein" evidence="2">
    <location>
        <begin position="19"/>
        <end position="347"/>
    </location>
</feature>
<keyword evidence="2" id="KW-0732">Signal</keyword>
<sequence length="347" mass="38685">MEAVVHACLMAVALASPAATIQTRNFTVSAPTAEFAQQVGDAAEHYRRQLAIEWTGREMPPWNARCPIFVKVGDYGAGGATSFNFDRGEVFGWRMNIQGSAERILDSVLPHEVNHTIFACYFRRPLPRWADEGAASLIEHESERLRLKRIHEQVMRTTRKIPLQKLLPMKQYPSDEQQVLTLYAEGYSLADFLIQQSSKPQYLEFLTTAHKQGWEAALKRHYDYSSLQELERDLDRWVVAGSPDLASPAGMELALGGRAPRPEPVIRAQSPDMVVDLGPAATWMPRASSPTKTADAEPSRSLPRNDLAWPLERQVAANSGRPNRRELLPPALVVPVSSPREAAPFGP</sequence>
<evidence type="ECO:0000256" key="2">
    <source>
        <dbReference type="SAM" id="SignalP"/>
    </source>
</evidence>
<comment type="caution">
    <text evidence="3">The sequence shown here is derived from an EMBL/GenBank/DDBJ whole genome shotgun (WGS) entry which is preliminary data.</text>
</comment>
<name>A0A7C2JYP5_9PLAN</name>
<feature type="signal peptide" evidence="2">
    <location>
        <begin position="1"/>
        <end position="18"/>
    </location>
</feature>
<organism evidence="3">
    <name type="scientific">Schlesneria paludicola</name>
    <dbReference type="NCBI Taxonomy" id="360056"/>
    <lineage>
        <taxon>Bacteria</taxon>
        <taxon>Pseudomonadati</taxon>
        <taxon>Planctomycetota</taxon>
        <taxon>Planctomycetia</taxon>
        <taxon>Planctomycetales</taxon>
        <taxon>Planctomycetaceae</taxon>
        <taxon>Schlesneria</taxon>
    </lineage>
</organism>
<accession>A0A7C2JYP5</accession>
<reference evidence="3" key="1">
    <citation type="journal article" date="2020" name="mSystems">
        <title>Genome- and Community-Level Interaction Insights into Carbon Utilization and Element Cycling Functions of Hydrothermarchaeota in Hydrothermal Sediment.</title>
        <authorList>
            <person name="Zhou Z."/>
            <person name="Liu Y."/>
            <person name="Xu W."/>
            <person name="Pan J."/>
            <person name="Luo Z.H."/>
            <person name="Li M."/>
        </authorList>
    </citation>
    <scope>NUCLEOTIDE SEQUENCE [LARGE SCALE GENOMIC DNA]</scope>
    <source>
        <strain evidence="3">SpSt-339</strain>
    </source>
</reference>
<gene>
    <name evidence="3" type="ORF">ENQ76_06075</name>
</gene>
<dbReference type="AlphaFoldDB" id="A0A7C2JYP5"/>
<evidence type="ECO:0000313" key="3">
    <source>
        <dbReference type="EMBL" id="HEN15022.1"/>
    </source>
</evidence>
<evidence type="ECO:0000256" key="1">
    <source>
        <dbReference type="SAM" id="MobiDB-lite"/>
    </source>
</evidence>